<dbReference type="CDD" id="cd13682">
    <property type="entry name" value="PBP2_TRAP_alpha-ketoacid"/>
    <property type="match status" value="1"/>
</dbReference>
<comment type="caution">
    <text evidence="5">The sequence shown here is derived from an EMBL/GenBank/DDBJ whole genome shotgun (WGS) entry which is preliminary data.</text>
</comment>
<keyword evidence="3" id="KW-0479">Metal-binding</keyword>
<keyword evidence="6" id="KW-1185">Reference proteome</keyword>
<name>A0A512BY76_9HYPH</name>
<feature type="binding site" evidence="2">
    <location>
        <position position="177"/>
    </location>
    <ligand>
        <name>substrate</name>
    </ligand>
</feature>
<feature type="signal peptide" evidence="4">
    <location>
        <begin position="1"/>
        <end position="21"/>
    </location>
</feature>
<feature type="binding site" evidence="3">
    <location>
        <position position="215"/>
    </location>
    <ligand>
        <name>Na(+)</name>
        <dbReference type="ChEBI" id="CHEBI:29101"/>
    </ligand>
</feature>
<evidence type="ECO:0000256" key="1">
    <source>
        <dbReference type="ARBA" id="ARBA00022729"/>
    </source>
</evidence>
<organism evidence="5 6">
    <name type="scientific">Microvirga aerophila</name>
    <dbReference type="NCBI Taxonomy" id="670291"/>
    <lineage>
        <taxon>Bacteria</taxon>
        <taxon>Pseudomonadati</taxon>
        <taxon>Pseudomonadota</taxon>
        <taxon>Alphaproteobacteria</taxon>
        <taxon>Hyphomicrobiales</taxon>
        <taxon>Methylobacteriaceae</taxon>
        <taxon>Microvirga</taxon>
    </lineage>
</organism>
<dbReference type="GO" id="GO:0046872">
    <property type="term" value="F:metal ion binding"/>
    <property type="evidence" value="ECO:0007669"/>
    <property type="project" value="UniProtKB-KW"/>
</dbReference>
<feature type="binding site" evidence="3">
    <location>
        <position position="214"/>
    </location>
    <ligand>
        <name>substrate</name>
    </ligand>
</feature>
<dbReference type="InterPro" id="IPR018389">
    <property type="entry name" value="DctP_fam"/>
</dbReference>
<keyword evidence="1 4" id="KW-0732">Signal</keyword>
<reference evidence="5 6" key="1">
    <citation type="submission" date="2019-07" db="EMBL/GenBank/DDBJ databases">
        <title>Whole genome shotgun sequence of Microvirga aerophila NBRC 106136.</title>
        <authorList>
            <person name="Hosoyama A."/>
            <person name="Uohara A."/>
            <person name="Ohji S."/>
            <person name="Ichikawa N."/>
        </authorList>
    </citation>
    <scope>NUCLEOTIDE SEQUENCE [LARGE SCALE GENOMIC DNA]</scope>
    <source>
        <strain evidence="5 6">NBRC 106136</strain>
    </source>
</reference>
<sequence>MKRRDFFQAAAGAGLASTVIAAPAIAQSAPDVHWRLTSSYPKSLDTIYGAAETLSRYVAEATDNKFKIQVFAAGEIVGALQVLDAVQNGTVQCGHTVGQFYWGKDPAFALATGGPFCLNSRMHSAWLYYGGGNELLDKLFAQSNITAFPCGNTGAQMGGWFRKEIKTVQDLNGLKIRIAGLTGSMLQKLGVVPQQIAAGEIYPALERGTIDASEWVGPYDDEKLGLVKVAPYYYYPGFWEASAQQHLFINRDQFNSLPPAYKGVLKAAAQAVNCDMQAKYDAVNPAALKRLAGAGAQLRPFSVEILDACFGAAQEVYSELSAKNPTFKTIYDSMARYRAEAYLWFQLAEYNYDSYMMRQQRAGKL</sequence>
<dbReference type="InterPro" id="IPR026289">
    <property type="entry name" value="SBP_TakP-like"/>
</dbReference>
<evidence type="ECO:0000256" key="2">
    <source>
        <dbReference type="PIRSR" id="PIRSR039026-1"/>
    </source>
</evidence>
<dbReference type="PIRSF" id="PIRSF039026">
    <property type="entry name" value="SiaP"/>
    <property type="match status" value="1"/>
</dbReference>
<dbReference type="RefSeq" id="WP_114188577.1">
    <property type="nucleotide sequence ID" value="NZ_BJYU01000081.1"/>
</dbReference>
<dbReference type="EMBL" id="BJYU01000081">
    <property type="protein sequence ID" value="GEO16912.1"/>
    <property type="molecule type" value="Genomic_DNA"/>
</dbReference>
<dbReference type="AlphaFoldDB" id="A0A512BY76"/>
<dbReference type="GO" id="GO:0043177">
    <property type="term" value="F:organic acid binding"/>
    <property type="evidence" value="ECO:0007669"/>
    <property type="project" value="InterPro"/>
</dbReference>
<dbReference type="NCBIfam" id="NF037995">
    <property type="entry name" value="TRAP_S1"/>
    <property type="match status" value="1"/>
</dbReference>
<proteinExistence type="predicted"/>
<evidence type="ECO:0000256" key="3">
    <source>
        <dbReference type="PIRSR" id="PIRSR039026-2"/>
    </source>
</evidence>
<dbReference type="Gene3D" id="3.40.190.170">
    <property type="entry name" value="Bacterial extracellular solute-binding protein, family 7"/>
    <property type="match status" value="1"/>
</dbReference>
<evidence type="ECO:0000313" key="6">
    <source>
        <dbReference type="Proteomes" id="UP000321085"/>
    </source>
</evidence>
<dbReference type="PANTHER" id="PTHR33376">
    <property type="match status" value="1"/>
</dbReference>
<dbReference type="GO" id="GO:0055085">
    <property type="term" value="P:transmembrane transport"/>
    <property type="evidence" value="ECO:0007669"/>
    <property type="project" value="InterPro"/>
</dbReference>
<feature type="chain" id="PRO_5022063644" evidence="4">
    <location>
        <begin position="22"/>
        <end position="365"/>
    </location>
</feature>
<dbReference type="OrthoDB" id="9780733at2"/>
<dbReference type="Proteomes" id="UP000321085">
    <property type="component" value="Unassembled WGS sequence"/>
</dbReference>
<feature type="binding site" evidence="3">
    <location>
        <position position="240"/>
    </location>
    <ligand>
        <name>substrate</name>
    </ligand>
</feature>
<accession>A0A512BY76</accession>
<feature type="binding site" evidence="2">
    <location>
        <position position="156"/>
    </location>
    <ligand>
        <name>substrate</name>
    </ligand>
</feature>
<protein>
    <submittedName>
        <fullName evidence="5">ABC transporter substrate-binding protein</fullName>
    </submittedName>
</protein>
<gene>
    <name evidence="5" type="ORF">MAE02_46080</name>
</gene>
<dbReference type="InterPro" id="IPR041722">
    <property type="entry name" value="TakP/all3028"/>
</dbReference>
<dbReference type="GO" id="GO:0015849">
    <property type="term" value="P:organic acid transport"/>
    <property type="evidence" value="ECO:0007669"/>
    <property type="project" value="InterPro"/>
</dbReference>
<evidence type="ECO:0000256" key="4">
    <source>
        <dbReference type="SAM" id="SignalP"/>
    </source>
</evidence>
<dbReference type="GO" id="GO:0031317">
    <property type="term" value="C:tripartite ATP-independent periplasmic transporter complex"/>
    <property type="evidence" value="ECO:0007669"/>
    <property type="project" value="InterPro"/>
</dbReference>
<dbReference type="Pfam" id="PF03480">
    <property type="entry name" value="DctP"/>
    <property type="match status" value="1"/>
</dbReference>
<dbReference type="InterPro" id="IPR038404">
    <property type="entry name" value="TRAP_DctP_sf"/>
</dbReference>
<dbReference type="Gene3D" id="3.40.190.10">
    <property type="entry name" value="Periplasmic binding protein-like II"/>
    <property type="match status" value="1"/>
</dbReference>
<evidence type="ECO:0000313" key="5">
    <source>
        <dbReference type="EMBL" id="GEO16912.1"/>
    </source>
</evidence>
<dbReference type="PANTHER" id="PTHR33376:SF5">
    <property type="entry name" value="EXTRACYTOPLASMIC SOLUTE RECEPTOR PROTEIN"/>
    <property type="match status" value="1"/>
</dbReference>